<name>A0ABS4INR3_9BACL</name>
<proteinExistence type="predicted"/>
<protein>
    <submittedName>
        <fullName evidence="1">Uncharacterized protein</fullName>
    </submittedName>
</protein>
<reference evidence="1 2" key="1">
    <citation type="submission" date="2021-03" db="EMBL/GenBank/DDBJ databases">
        <title>Genomic Encyclopedia of Type Strains, Phase IV (KMG-IV): sequencing the most valuable type-strain genomes for metagenomic binning, comparative biology and taxonomic classification.</title>
        <authorList>
            <person name="Goeker M."/>
        </authorList>
    </citation>
    <scope>NUCLEOTIDE SEQUENCE [LARGE SCALE GENOMIC DNA]</scope>
    <source>
        <strain evidence="1 2">DSM 26048</strain>
    </source>
</reference>
<comment type="caution">
    <text evidence="1">The sequence shown here is derived from an EMBL/GenBank/DDBJ whole genome shotgun (WGS) entry which is preliminary data.</text>
</comment>
<organism evidence="1 2">
    <name type="scientific">Paenibacillus eucommiae</name>
    <dbReference type="NCBI Taxonomy" id="1355755"/>
    <lineage>
        <taxon>Bacteria</taxon>
        <taxon>Bacillati</taxon>
        <taxon>Bacillota</taxon>
        <taxon>Bacilli</taxon>
        <taxon>Bacillales</taxon>
        <taxon>Paenibacillaceae</taxon>
        <taxon>Paenibacillus</taxon>
    </lineage>
</organism>
<dbReference type="EMBL" id="JAGGLB010000002">
    <property type="protein sequence ID" value="MBP1989193.1"/>
    <property type="molecule type" value="Genomic_DNA"/>
</dbReference>
<dbReference type="Proteomes" id="UP001519287">
    <property type="component" value="Unassembled WGS sequence"/>
</dbReference>
<evidence type="ECO:0000313" key="2">
    <source>
        <dbReference type="Proteomes" id="UP001519287"/>
    </source>
</evidence>
<sequence>MKMKQINLANRKEYIEQLKKEIEHQEHVIKMIESYEPTNLDQEIILEYAIQGAVKAVTDKLNSDGHRFEGRKYLTNDISDVIRKKPVGELHEITKKAFEHNSKGFRY</sequence>
<keyword evidence="2" id="KW-1185">Reference proteome</keyword>
<gene>
    <name evidence="1" type="ORF">J2Z66_000788</name>
</gene>
<evidence type="ECO:0000313" key="1">
    <source>
        <dbReference type="EMBL" id="MBP1989193.1"/>
    </source>
</evidence>
<dbReference type="RefSeq" id="WP_209970026.1">
    <property type="nucleotide sequence ID" value="NZ_JAGGLB010000002.1"/>
</dbReference>
<accession>A0ABS4INR3</accession>